<keyword evidence="6 10" id="KW-0735">Signal-anchor</keyword>
<dbReference type="PIRSF" id="PIRSF005413">
    <property type="entry name" value="COX11"/>
    <property type="match status" value="1"/>
</dbReference>
<dbReference type="SUPFAM" id="SSF110111">
    <property type="entry name" value="Ctag/Cox11"/>
    <property type="match status" value="1"/>
</dbReference>
<dbReference type="InterPro" id="IPR023471">
    <property type="entry name" value="CtaG/Cox11_dom_sf"/>
</dbReference>
<keyword evidence="10" id="KW-0997">Cell inner membrane</keyword>
<comment type="similarity">
    <text evidence="3 10">Belongs to the COX11/CtaG family.</text>
</comment>
<dbReference type="HAMAP" id="MF_00155">
    <property type="entry name" value="CtaG"/>
    <property type="match status" value="1"/>
</dbReference>
<evidence type="ECO:0000256" key="5">
    <source>
        <dbReference type="ARBA" id="ARBA00022692"/>
    </source>
</evidence>
<evidence type="ECO:0000313" key="13">
    <source>
        <dbReference type="Proteomes" id="UP001139311"/>
    </source>
</evidence>
<dbReference type="GO" id="GO:0008535">
    <property type="term" value="P:respiratory chain complex IV assembly"/>
    <property type="evidence" value="ECO:0007669"/>
    <property type="project" value="UniProtKB-UniRule"/>
</dbReference>
<keyword evidence="9 10" id="KW-0472">Membrane</keyword>
<keyword evidence="7 10" id="KW-1133">Transmembrane helix</keyword>
<comment type="caution">
    <text evidence="12">The sequence shown here is derived from an EMBL/GenBank/DDBJ whole genome shotgun (WGS) entry which is preliminary data.</text>
</comment>
<name>A0A9X1LAP5_9PROT</name>
<dbReference type="InterPro" id="IPR007533">
    <property type="entry name" value="Cyt_c_oxidase_assmbl_CtaG"/>
</dbReference>
<sequence length="205" mass="22234">MDPTRAETLRRRNRRTAMGVGLFVCGMVGLSFASVPLYDLFCRVTGYNGTVQVNGPAAPGAGSQVMTIRFNANTQPGLPWRFVPGQGPMQLRVGEEGMAFYQATNTAAVPVTGISTYNVTPEVVGKYFHKTACFCFEQQTLEPGQQVDMPLAFWVDPKIAEDPNTRGIRTITISYSFFRSLEDAQRTGALANAGPHVGAPPRATP</sequence>
<dbReference type="AlphaFoldDB" id="A0A9X1LAP5"/>
<dbReference type="PANTHER" id="PTHR21320:SF3">
    <property type="entry name" value="CYTOCHROME C OXIDASE ASSEMBLY PROTEIN COX11, MITOCHONDRIAL-RELATED"/>
    <property type="match status" value="1"/>
</dbReference>
<comment type="function">
    <text evidence="1 10">Exerts its effect at some terminal stage of cytochrome c oxidase synthesis, probably by being involved in the insertion of the copper B into subunit I.</text>
</comment>
<evidence type="ECO:0000256" key="7">
    <source>
        <dbReference type="ARBA" id="ARBA00022989"/>
    </source>
</evidence>
<reference evidence="12" key="1">
    <citation type="submission" date="2021-10" db="EMBL/GenBank/DDBJ databases">
        <title>Roseicella aerolatum sp. nov., isolated from aerosols of e-waste dismantling site.</title>
        <authorList>
            <person name="Qin T."/>
        </authorList>
    </citation>
    <scope>NUCLEOTIDE SEQUENCE</scope>
    <source>
        <strain evidence="12">GB24</strain>
    </source>
</reference>
<proteinExistence type="inferred from homology"/>
<evidence type="ECO:0000256" key="3">
    <source>
        <dbReference type="ARBA" id="ARBA00009620"/>
    </source>
</evidence>
<dbReference type="Gene3D" id="2.60.370.10">
    <property type="entry name" value="Ctag/Cox11"/>
    <property type="match status" value="1"/>
</dbReference>
<evidence type="ECO:0000256" key="11">
    <source>
        <dbReference type="SAM" id="Phobius"/>
    </source>
</evidence>
<keyword evidence="13" id="KW-1185">Reference proteome</keyword>
<organism evidence="12 13">
    <name type="scientific">Roseicella aerolata</name>
    <dbReference type="NCBI Taxonomy" id="2883479"/>
    <lineage>
        <taxon>Bacteria</taxon>
        <taxon>Pseudomonadati</taxon>
        <taxon>Pseudomonadota</taxon>
        <taxon>Alphaproteobacteria</taxon>
        <taxon>Acetobacterales</taxon>
        <taxon>Roseomonadaceae</taxon>
        <taxon>Roseicella</taxon>
    </lineage>
</organism>
<dbReference type="Proteomes" id="UP001139311">
    <property type="component" value="Unassembled WGS sequence"/>
</dbReference>
<evidence type="ECO:0000313" key="12">
    <source>
        <dbReference type="EMBL" id="MCB4822400.1"/>
    </source>
</evidence>
<dbReference type="EMBL" id="JAJAQI010000015">
    <property type="protein sequence ID" value="MCB4822400.1"/>
    <property type="molecule type" value="Genomic_DNA"/>
</dbReference>
<dbReference type="FunFam" id="2.60.370.10:FF:000001">
    <property type="entry name" value="COX11 cytochrome c oxidase assembly homolog"/>
    <property type="match status" value="1"/>
</dbReference>
<evidence type="ECO:0000256" key="8">
    <source>
        <dbReference type="ARBA" id="ARBA00023008"/>
    </source>
</evidence>
<feature type="topological domain" description="Periplasmic" evidence="10">
    <location>
        <begin position="35"/>
        <end position="205"/>
    </location>
</feature>
<feature type="topological domain" description="Cytoplasmic" evidence="10">
    <location>
        <begin position="1"/>
        <end position="11"/>
    </location>
</feature>
<dbReference type="Pfam" id="PF04442">
    <property type="entry name" value="CtaG_Cox11"/>
    <property type="match status" value="1"/>
</dbReference>
<evidence type="ECO:0000256" key="2">
    <source>
        <dbReference type="ARBA" id="ARBA00004382"/>
    </source>
</evidence>
<accession>A0A9X1LAP5</accession>
<dbReference type="NCBIfam" id="NF003465">
    <property type="entry name" value="PRK05089.1"/>
    <property type="match status" value="1"/>
</dbReference>
<feature type="transmembrane region" description="Helical" evidence="11">
    <location>
        <begin position="20"/>
        <end position="38"/>
    </location>
</feature>
<keyword evidence="10" id="KW-1003">Cell membrane</keyword>
<comment type="subcellular location">
    <subcellularLocation>
        <location evidence="2 10">Cell inner membrane</location>
        <topology evidence="2 10">Single-pass type II membrane protein</topology>
        <orientation evidence="2 10">Periplasmic side</orientation>
    </subcellularLocation>
</comment>
<keyword evidence="8 10" id="KW-0186">Copper</keyword>
<evidence type="ECO:0000256" key="4">
    <source>
        <dbReference type="ARBA" id="ARBA00015384"/>
    </source>
</evidence>
<evidence type="ECO:0000256" key="6">
    <source>
        <dbReference type="ARBA" id="ARBA00022968"/>
    </source>
</evidence>
<dbReference type="GO" id="GO:0005507">
    <property type="term" value="F:copper ion binding"/>
    <property type="evidence" value="ECO:0007669"/>
    <property type="project" value="InterPro"/>
</dbReference>
<evidence type="ECO:0000256" key="10">
    <source>
        <dbReference type="HAMAP-Rule" id="MF_00155"/>
    </source>
</evidence>
<evidence type="ECO:0000256" key="1">
    <source>
        <dbReference type="ARBA" id="ARBA00004007"/>
    </source>
</evidence>
<dbReference type="PANTHER" id="PTHR21320">
    <property type="entry name" value="CYTOCHROME C OXIDASE ASSEMBLY PROTEIN COX11-RELATED"/>
    <property type="match status" value="1"/>
</dbReference>
<keyword evidence="5 10" id="KW-0812">Transmembrane</keyword>
<dbReference type="RefSeq" id="WP_226608449.1">
    <property type="nucleotide sequence ID" value="NZ_JAJAQI010000015.1"/>
</dbReference>
<gene>
    <name evidence="10" type="primary">ctaG</name>
    <name evidence="12" type="ORF">LHA35_11705</name>
</gene>
<protein>
    <recommendedName>
        <fullName evidence="4 10">Cytochrome c oxidase assembly protein CtaG</fullName>
    </recommendedName>
</protein>
<dbReference type="GO" id="GO:0005886">
    <property type="term" value="C:plasma membrane"/>
    <property type="evidence" value="ECO:0007669"/>
    <property type="project" value="UniProtKB-SubCell"/>
</dbReference>
<evidence type="ECO:0000256" key="9">
    <source>
        <dbReference type="ARBA" id="ARBA00023136"/>
    </source>
</evidence>